<keyword evidence="3" id="KW-0349">Heme</keyword>
<evidence type="ECO:0000256" key="7">
    <source>
        <dbReference type="ARBA" id="ARBA00023273"/>
    </source>
</evidence>
<dbReference type="GO" id="GO:0005930">
    <property type="term" value="C:axoneme"/>
    <property type="evidence" value="ECO:0007669"/>
    <property type="project" value="UniProtKB-SubCell"/>
</dbReference>
<evidence type="ECO:0000256" key="5">
    <source>
        <dbReference type="ARBA" id="ARBA00023004"/>
    </source>
</evidence>
<dbReference type="EMBL" id="OU895878">
    <property type="protein sequence ID" value="CAG9801889.1"/>
    <property type="molecule type" value="Genomic_DNA"/>
</dbReference>
<dbReference type="SMART" id="SM01117">
    <property type="entry name" value="Cyt-b5"/>
    <property type="match status" value="1"/>
</dbReference>
<evidence type="ECO:0000256" key="1">
    <source>
        <dbReference type="ARBA" id="ARBA00004430"/>
    </source>
</evidence>
<dbReference type="InterPro" id="IPR052320">
    <property type="entry name" value="Cytochrome_b5_domain"/>
</dbReference>
<evidence type="ECO:0000256" key="10">
    <source>
        <dbReference type="ARBA" id="ARBA00046139"/>
    </source>
</evidence>
<evidence type="ECO:0000256" key="8">
    <source>
        <dbReference type="ARBA" id="ARBA00038168"/>
    </source>
</evidence>
<gene>
    <name evidence="12" type="ORF">CHIRRI_LOCUS4809</name>
</gene>
<evidence type="ECO:0000256" key="4">
    <source>
        <dbReference type="ARBA" id="ARBA00022723"/>
    </source>
</evidence>
<keyword evidence="7" id="KW-0966">Cell projection</keyword>
<dbReference type="InterPro" id="IPR036400">
    <property type="entry name" value="Cyt_B5-like_heme/steroid_sf"/>
</dbReference>
<sequence>MTKRMFFTRDEVVIHNSRDDIWVIINGTVIDLTIFFRKRVESDSVNDCLNLLLAYAGKDLSWCFNEQNFPIFRVNQYGYSIPKFPPVNEKESHDSDYWWNDEKNIIGHVTCLERRLRIVNTLTRKKIVMNVCDEDSINVIKEKYKKRFNSNADNYIWRKTHSSDTLKIGHLFMDKTLTQNGILYHEHEKLGLPSAIWLFYNS</sequence>
<dbReference type="GO" id="GO:0046872">
    <property type="term" value="F:metal ion binding"/>
    <property type="evidence" value="ECO:0007669"/>
    <property type="project" value="UniProtKB-KW"/>
</dbReference>
<protein>
    <recommendedName>
        <fullName evidence="9">Cytochrome b5 domain-containing protein 1</fullName>
    </recommendedName>
</protein>
<dbReference type="PANTHER" id="PTHR21281">
    <property type="entry name" value="CYTOCHROME B5 DOMAIN-CONTAINING PROTEIN 1"/>
    <property type="match status" value="1"/>
</dbReference>
<reference evidence="12" key="2">
    <citation type="submission" date="2022-10" db="EMBL/GenBank/DDBJ databases">
        <authorList>
            <consortium name="ENA_rothamsted_submissions"/>
            <consortium name="culmorum"/>
            <person name="King R."/>
        </authorList>
    </citation>
    <scope>NUCLEOTIDE SEQUENCE</scope>
</reference>
<dbReference type="Proteomes" id="UP001153620">
    <property type="component" value="Chromosome 2"/>
</dbReference>
<keyword evidence="13" id="KW-1185">Reference proteome</keyword>
<name>A0A9N9RNS8_9DIPT</name>
<keyword evidence="2" id="KW-0963">Cytoplasm</keyword>
<evidence type="ECO:0000256" key="2">
    <source>
        <dbReference type="ARBA" id="ARBA00022490"/>
    </source>
</evidence>
<dbReference type="PROSITE" id="PS50255">
    <property type="entry name" value="CYTOCHROME_B5_2"/>
    <property type="match status" value="1"/>
</dbReference>
<dbReference type="OrthoDB" id="260091at2759"/>
<feature type="domain" description="Cytochrome b5 heme-binding" evidence="11">
    <location>
        <begin position="4"/>
        <end position="64"/>
    </location>
</feature>
<dbReference type="SUPFAM" id="SSF55856">
    <property type="entry name" value="Cytochrome b5-like heme/steroid binding domain"/>
    <property type="match status" value="1"/>
</dbReference>
<comment type="function">
    <text evidence="10">Radial spoke stalk protein that binds heme under oxidizing conditions. Required for the coordinated beating of multiple cilia maybe by functioning in a redox signaling pathway.</text>
</comment>
<evidence type="ECO:0000256" key="6">
    <source>
        <dbReference type="ARBA" id="ARBA00023212"/>
    </source>
</evidence>
<accession>A0A9N9RNS8</accession>
<dbReference type="PANTHER" id="PTHR21281:SF0">
    <property type="entry name" value="CYTOCHROME B5 DOMAIN-CONTAINING PROTEIN 1"/>
    <property type="match status" value="1"/>
</dbReference>
<evidence type="ECO:0000256" key="9">
    <source>
        <dbReference type="ARBA" id="ARBA00040649"/>
    </source>
</evidence>
<proteinExistence type="inferred from homology"/>
<dbReference type="AlphaFoldDB" id="A0A9N9RNS8"/>
<comment type="subcellular location">
    <subcellularLocation>
        <location evidence="1">Cytoplasm</location>
        <location evidence="1">Cytoskeleton</location>
        <location evidence="1">Cilium axoneme</location>
    </subcellularLocation>
</comment>
<comment type="similarity">
    <text evidence="8">Belongs to the cytochrome b5 family.</text>
</comment>
<dbReference type="Pfam" id="PF00173">
    <property type="entry name" value="Cyt-b5"/>
    <property type="match status" value="1"/>
</dbReference>
<keyword evidence="5" id="KW-0408">Iron</keyword>
<evidence type="ECO:0000313" key="12">
    <source>
        <dbReference type="EMBL" id="CAG9801889.1"/>
    </source>
</evidence>
<dbReference type="InterPro" id="IPR001199">
    <property type="entry name" value="Cyt_B5-like_heme/steroid-bd"/>
</dbReference>
<reference evidence="12" key="1">
    <citation type="submission" date="2022-01" db="EMBL/GenBank/DDBJ databases">
        <authorList>
            <person name="King R."/>
        </authorList>
    </citation>
    <scope>NUCLEOTIDE SEQUENCE</scope>
</reference>
<keyword evidence="6" id="KW-0206">Cytoskeleton</keyword>
<evidence type="ECO:0000259" key="11">
    <source>
        <dbReference type="PROSITE" id="PS50255"/>
    </source>
</evidence>
<evidence type="ECO:0000313" key="13">
    <source>
        <dbReference type="Proteomes" id="UP001153620"/>
    </source>
</evidence>
<evidence type="ECO:0000256" key="3">
    <source>
        <dbReference type="ARBA" id="ARBA00022617"/>
    </source>
</evidence>
<keyword evidence="4" id="KW-0479">Metal-binding</keyword>
<dbReference type="Gene3D" id="3.10.120.10">
    <property type="entry name" value="Cytochrome b5-like heme/steroid binding domain"/>
    <property type="match status" value="1"/>
</dbReference>
<organism evidence="12 13">
    <name type="scientific">Chironomus riparius</name>
    <dbReference type="NCBI Taxonomy" id="315576"/>
    <lineage>
        <taxon>Eukaryota</taxon>
        <taxon>Metazoa</taxon>
        <taxon>Ecdysozoa</taxon>
        <taxon>Arthropoda</taxon>
        <taxon>Hexapoda</taxon>
        <taxon>Insecta</taxon>
        <taxon>Pterygota</taxon>
        <taxon>Neoptera</taxon>
        <taxon>Endopterygota</taxon>
        <taxon>Diptera</taxon>
        <taxon>Nematocera</taxon>
        <taxon>Chironomoidea</taxon>
        <taxon>Chironomidae</taxon>
        <taxon>Chironominae</taxon>
        <taxon>Chironomus</taxon>
    </lineage>
</organism>